<name>A0AAP9W9U3_LEPIR</name>
<dbReference type="AlphaFoldDB" id="A0AAP9W9U3"/>
<protein>
    <submittedName>
        <fullName evidence="2">Uncharacterized protein</fullName>
    </submittedName>
</protein>
<proteinExistence type="predicted"/>
<keyword evidence="1" id="KW-0812">Transmembrane</keyword>
<organism evidence="2 3">
    <name type="scientific">Leptospira interrogans serovar Canicola</name>
    <dbReference type="NCBI Taxonomy" id="211880"/>
    <lineage>
        <taxon>Bacteria</taxon>
        <taxon>Pseudomonadati</taxon>
        <taxon>Spirochaetota</taxon>
        <taxon>Spirochaetia</taxon>
        <taxon>Leptospirales</taxon>
        <taxon>Leptospiraceae</taxon>
        <taxon>Leptospira</taxon>
    </lineage>
</organism>
<gene>
    <name evidence="2" type="ORF">Lepto782_06100</name>
</gene>
<feature type="transmembrane region" description="Helical" evidence="1">
    <location>
        <begin position="7"/>
        <end position="24"/>
    </location>
</feature>
<dbReference type="Proteomes" id="UP000663124">
    <property type="component" value="Chromosome 1"/>
</dbReference>
<keyword evidence="1" id="KW-0472">Membrane</keyword>
<sequence length="109" mass="13151">MIKRKRISYVLLKLIYSFVYTFVLDKILLSVGITITKDHFKTGKLSNEAKFVGTPSFWFNFTNRFLFWFWDTLLVQNAKLARFDPFVYLRNLFKSSERKPRALFFLDFQ</sequence>
<keyword evidence="1" id="KW-1133">Transmembrane helix</keyword>
<evidence type="ECO:0000256" key="1">
    <source>
        <dbReference type="SAM" id="Phobius"/>
    </source>
</evidence>
<reference evidence="2" key="1">
    <citation type="submission" date="2019-09" db="EMBL/GenBank/DDBJ databases">
        <title>Comparative Genomics of Leptospira interrogans Reveals Genome Plasticity - A Common Adaptive Strategy for Survival in Various Hosts.</title>
        <authorList>
            <person name="Ramli S.R."/>
            <person name="Bunk B."/>
            <person name="Goris M."/>
            <person name="Bhuju S."/>
            <person name="Jarek M."/>
            <person name="Sproer C."/>
            <person name="Mustakim S."/>
            <person name="Strommenger B."/>
            <person name="Pessler F."/>
        </authorList>
    </citation>
    <scope>NUCLEOTIDE SEQUENCE</scope>
    <source>
        <strain evidence="2">782</strain>
    </source>
</reference>
<evidence type="ECO:0000313" key="3">
    <source>
        <dbReference type="Proteomes" id="UP000663124"/>
    </source>
</evidence>
<accession>A0AAP9W9U3</accession>
<dbReference type="EMBL" id="CP043884">
    <property type="protein sequence ID" value="QOI41878.1"/>
    <property type="molecule type" value="Genomic_DNA"/>
</dbReference>
<evidence type="ECO:0000313" key="2">
    <source>
        <dbReference type="EMBL" id="QOI41878.1"/>
    </source>
</evidence>